<reference evidence="2 3" key="1">
    <citation type="submission" date="2019-08" db="EMBL/GenBank/DDBJ databases">
        <title>In-depth cultivation of the pig gut microbiome towards novel bacterial diversity and tailored functional studies.</title>
        <authorList>
            <person name="Wylensek D."/>
            <person name="Hitch T.C.A."/>
            <person name="Clavel T."/>
        </authorList>
    </citation>
    <scope>NUCLEOTIDE SEQUENCE [LARGE SCALE GENOMIC DNA]</scope>
    <source>
        <strain evidence="2 3">WCA-SAB-591-4A-A</strain>
    </source>
</reference>
<organism evidence="2 3">
    <name type="scientific">Peptostreptococcus porci</name>
    <dbReference type="NCBI Taxonomy" id="2652282"/>
    <lineage>
        <taxon>Bacteria</taxon>
        <taxon>Bacillati</taxon>
        <taxon>Bacillota</taxon>
        <taxon>Clostridia</taxon>
        <taxon>Peptostreptococcales</taxon>
        <taxon>Peptostreptococcaceae</taxon>
        <taxon>Peptostreptococcus</taxon>
    </lineage>
</organism>
<keyword evidence="1" id="KW-1133">Transmembrane helix</keyword>
<sequence>MKNKAYLGYAIIISLIATFIFVSAKISSASNEIVVDTIKGDERILDEVKLIHVNVDDALELSKDRNIKYNPTIYEMRGKKTYSINSLQLCSSKPKDFKLEYGKDFIKLNDKEKYEIKLDDSLEKLSDGSTNADKIITSNSKFLIEKNTEEKKVTISLFSNGYYDGIDLKKIDLDSNSKLYKSINPKRYTSEVLDYSVDGNKLSLVVSVNDFEYSNEYDKEALEKKEYSRNIFFIEYDLEKKSYSEKELLNYRRKYNEKDDIFAVTTSEKTFIFSKSNSIKQVFTVDNKTTKITTEEIGKIDKKKEENYLKFFDTIQIRNGFLEKKYDDKEKKLTLAVINNDNFLNLLEVSLKDGEFIVLSNKNTEIVFNDFSYKISDSNLKVKEMNKKYYNSNEYMIDDYGFKYSIQNYMDKKMVMTIDDYLVCISNNRMHAIKDESLGQNPQNLHNSYVYFDIITIFDKKKGKIVYQGRILDGANEDLGIFRKYYLLKNKDS</sequence>
<comment type="caution">
    <text evidence="2">The sequence shown here is derived from an EMBL/GenBank/DDBJ whole genome shotgun (WGS) entry which is preliminary data.</text>
</comment>
<evidence type="ECO:0000313" key="3">
    <source>
        <dbReference type="Proteomes" id="UP000440713"/>
    </source>
</evidence>
<dbReference type="AlphaFoldDB" id="A0A6N7XCR7"/>
<dbReference type="EMBL" id="VUNE01000001">
    <property type="protein sequence ID" value="MST62122.1"/>
    <property type="molecule type" value="Genomic_DNA"/>
</dbReference>
<name>A0A6N7XCR7_9FIRM</name>
<evidence type="ECO:0000256" key="1">
    <source>
        <dbReference type="SAM" id="Phobius"/>
    </source>
</evidence>
<accession>A0A6N7XCR7</accession>
<evidence type="ECO:0000313" key="2">
    <source>
        <dbReference type="EMBL" id="MST62122.1"/>
    </source>
</evidence>
<keyword evidence="1" id="KW-0812">Transmembrane</keyword>
<dbReference type="Proteomes" id="UP000440713">
    <property type="component" value="Unassembled WGS sequence"/>
</dbReference>
<keyword evidence="3" id="KW-1185">Reference proteome</keyword>
<feature type="transmembrane region" description="Helical" evidence="1">
    <location>
        <begin position="6"/>
        <end position="24"/>
    </location>
</feature>
<gene>
    <name evidence="2" type="ORF">FYJ71_03920</name>
</gene>
<proteinExistence type="predicted"/>
<keyword evidence="1" id="KW-0472">Membrane</keyword>
<dbReference type="RefSeq" id="WP_154537475.1">
    <property type="nucleotide sequence ID" value="NZ_VUNE01000001.1"/>
</dbReference>
<protein>
    <submittedName>
        <fullName evidence="2">Uncharacterized protein</fullName>
    </submittedName>
</protein>